<dbReference type="PANTHER" id="PTHR43156">
    <property type="entry name" value="STAGE II SPORULATION PROTEIN E-RELATED"/>
    <property type="match status" value="1"/>
</dbReference>
<dbReference type="SMART" id="SM00304">
    <property type="entry name" value="HAMP"/>
    <property type="match status" value="1"/>
</dbReference>
<accession>A0A4V0YR83</accession>
<gene>
    <name evidence="4" type="ORF">C3Y92_17350</name>
</gene>
<keyword evidence="5" id="KW-1185">Reference proteome</keyword>
<dbReference type="InterPro" id="IPR003660">
    <property type="entry name" value="HAMP_dom"/>
</dbReference>
<dbReference type="EMBL" id="CP026538">
    <property type="protein sequence ID" value="QAZ68902.1"/>
    <property type="molecule type" value="Genomic_DNA"/>
</dbReference>
<keyword evidence="2" id="KW-0472">Membrane</keyword>
<protein>
    <submittedName>
        <fullName evidence="4">Phosphatase</fullName>
    </submittedName>
</protein>
<evidence type="ECO:0000313" key="5">
    <source>
        <dbReference type="Proteomes" id="UP000293296"/>
    </source>
</evidence>
<dbReference type="AlphaFoldDB" id="A0A4V0YR83"/>
<dbReference type="CDD" id="cd18773">
    <property type="entry name" value="PDC1_HK_sensor"/>
    <property type="match status" value="1"/>
</dbReference>
<evidence type="ECO:0000256" key="1">
    <source>
        <dbReference type="ARBA" id="ARBA00022801"/>
    </source>
</evidence>
<name>A0A4V0YR83_9BACT</name>
<dbReference type="RefSeq" id="WP_129354787.1">
    <property type="nucleotide sequence ID" value="NZ_CP026538.1"/>
</dbReference>
<dbReference type="InterPro" id="IPR036457">
    <property type="entry name" value="PPM-type-like_dom_sf"/>
</dbReference>
<evidence type="ECO:0000313" key="4">
    <source>
        <dbReference type="EMBL" id="QAZ68902.1"/>
    </source>
</evidence>
<keyword evidence="2" id="KW-1133">Transmembrane helix</keyword>
<proteinExistence type="predicted"/>
<dbReference type="GO" id="GO:0016791">
    <property type="term" value="F:phosphatase activity"/>
    <property type="evidence" value="ECO:0007669"/>
    <property type="project" value="TreeGrafter"/>
</dbReference>
<keyword evidence="2" id="KW-0812">Transmembrane</keyword>
<dbReference type="CDD" id="cd06225">
    <property type="entry name" value="HAMP"/>
    <property type="match status" value="1"/>
</dbReference>
<evidence type="ECO:0000256" key="2">
    <source>
        <dbReference type="SAM" id="Phobius"/>
    </source>
</evidence>
<dbReference type="InterPro" id="IPR001932">
    <property type="entry name" value="PPM-type_phosphatase-like_dom"/>
</dbReference>
<dbReference type="GO" id="GO:0016020">
    <property type="term" value="C:membrane"/>
    <property type="evidence" value="ECO:0007669"/>
    <property type="project" value="InterPro"/>
</dbReference>
<dbReference type="Gene3D" id="3.30.450.20">
    <property type="entry name" value="PAS domain"/>
    <property type="match status" value="1"/>
</dbReference>
<feature type="domain" description="HAMP" evidence="3">
    <location>
        <begin position="403"/>
        <end position="455"/>
    </location>
</feature>
<dbReference type="GO" id="GO:0007165">
    <property type="term" value="P:signal transduction"/>
    <property type="evidence" value="ECO:0007669"/>
    <property type="project" value="InterPro"/>
</dbReference>
<keyword evidence="1" id="KW-0378">Hydrolase</keyword>
<dbReference type="Pfam" id="PF00672">
    <property type="entry name" value="HAMP"/>
    <property type="match status" value="1"/>
</dbReference>
<organism evidence="4 5">
    <name type="scientific">Solidesulfovibrio carbinolicus</name>
    <dbReference type="NCBI Taxonomy" id="296842"/>
    <lineage>
        <taxon>Bacteria</taxon>
        <taxon>Pseudomonadati</taxon>
        <taxon>Thermodesulfobacteriota</taxon>
        <taxon>Desulfovibrionia</taxon>
        <taxon>Desulfovibrionales</taxon>
        <taxon>Desulfovibrionaceae</taxon>
        <taxon>Solidesulfovibrio</taxon>
    </lineage>
</organism>
<dbReference type="SUPFAM" id="SSF158472">
    <property type="entry name" value="HAMP domain-like"/>
    <property type="match status" value="1"/>
</dbReference>
<reference evidence="4 5" key="1">
    <citation type="submission" date="2018-02" db="EMBL/GenBank/DDBJ databases">
        <title>Genome sequence of Desulfovibrio carbinolicus DSM 3852.</title>
        <authorList>
            <person name="Wilbanks E."/>
            <person name="Skennerton C.T."/>
            <person name="Orphan V.J."/>
        </authorList>
    </citation>
    <scope>NUCLEOTIDE SEQUENCE [LARGE SCALE GENOMIC DNA]</scope>
    <source>
        <strain evidence="4 5">DSM 3852</strain>
    </source>
</reference>
<dbReference type="Gene3D" id="3.60.40.10">
    <property type="entry name" value="PPM-type phosphatase domain"/>
    <property type="match status" value="1"/>
</dbReference>
<dbReference type="InterPro" id="IPR052016">
    <property type="entry name" value="Bact_Sigma-Reg"/>
</dbReference>
<sequence>MRIRTKLLCFLLAVVIIPLCALGLYSWSRTSELGRELARGAARALESNAAGELVQTAEMFGEHCADTLDLLETSLSLTADAAVRLLEVQPPQAANGLMPLASDFDDGAVTDAPLTPIPGSDVTASYDHVSFHLAPGLSRQAALPDMRALSGLLPFYRTLFARHKDLMQFGYVGLATGLHCAYPGHGGYPPDYDPRRRPWYLDAAAKDGITWTIMTDAVTRQVMATMALALRSPSGKVLGVAGLDVPMGRLFLDSDLSRAFDGRLRSMVVTLSDKTLSGKPELVVVAGRDYAQKSRDWAAPVELERVESPDAAVLDDIAATLAAGKSGVRRLSYRGEDTLLAFAPVTKKRLAVVLAAPREMVVSEARLAEAKVIRATSGLAGQIGLFLAGAVALVALLAVAASKTVTRPVRELAEAARKLASGDFSARVTPYGRDELAEMAASFNDMAPQLVERMKLKNDMALAMEVQQHLLPGRPPAMEGMDIAALSLYCDETGGDYFDFLEFAQDDASHADIVIGDVTGHGVSAALFMATGRALLRGRAVGQPGPGALLTEVNDLLCQDTHLTGRFITLFFLRLDRGAKEMVWCRAGHDPGMLYDPASDAFDLMQGSGIPLGAVPDWSYEEMRRPWLVPGQVLVLFTDGIHEARNPTDSMYGKERMEAVIRREAAGPASAIVNALVADLKEFKAGLPLEDDVTLVVIKATDEGKAG</sequence>
<dbReference type="Pfam" id="PF07228">
    <property type="entry name" value="SpoIIE"/>
    <property type="match status" value="1"/>
</dbReference>
<dbReference type="PANTHER" id="PTHR43156:SF2">
    <property type="entry name" value="STAGE II SPORULATION PROTEIN E"/>
    <property type="match status" value="1"/>
</dbReference>
<feature type="transmembrane region" description="Helical" evidence="2">
    <location>
        <begin position="379"/>
        <end position="401"/>
    </location>
</feature>
<dbReference type="Gene3D" id="6.10.340.10">
    <property type="match status" value="1"/>
</dbReference>
<dbReference type="OrthoDB" id="343514at2"/>
<dbReference type="SMART" id="SM00331">
    <property type="entry name" value="PP2C_SIG"/>
    <property type="match status" value="1"/>
</dbReference>
<evidence type="ECO:0000259" key="3">
    <source>
        <dbReference type="PROSITE" id="PS50885"/>
    </source>
</evidence>
<dbReference type="PROSITE" id="PS50885">
    <property type="entry name" value="HAMP"/>
    <property type="match status" value="1"/>
</dbReference>
<dbReference type="KEGG" id="dcb:C3Y92_17350"/>
<dbReference type="Proteomes" id="UP000293296">
    <property type="component" value="Chromosome"/>
</dbReference>